<feature type="region of interest" description="Disordered" evidence="1">
    <location>
        <begin position="411"/>
        <end position="478"/>
    </location>
</feature>
<accession>A0ABR1W4A8</accession>
<evidence type="ECO:0000256" key="1">
    <source>
        <dbReference type="SAM" id="MobiDB-lite"/>
    </source>
</evidence>
<sequence length="491" mass="55152">MLMAKRPHGGVLLRAVRTWFKASHHWRNHNTPAASVFSTTATSRLHAWPVITELQRRGWRQVPKSSLSAAAADGDTPTPLYTRLLDSVTQPPELPKDLNKNYRDQSGNQRHGDRWWIHFFDNKVRLKRPWLDVARRRLVQYHRSLGTHRPDGTKHSIGKAKAALAADEAGPRFCRWLSQTTVQDLLENRLYHEQQARDVLSLAIEAIVGAGQWYKLAWWLNSTTSIDTMGGDAFLKMLQLRCFLFTSILQAIHRWDPEAATTDAHDFLTKFGGETLRRHIDIAPLIIRALEEECRRKPAVHGSAGDLKGFLGASKRELLDSRGALELQLAVLALSQPSQPSPTEFKRLLIELISNDGHPLRTEYQESRVISKRVRRLAERCSELLKAMGSHEEATEVLDMARELYIGDISSSTETSSTKAPSDKVPSTKSSKTPSRKSSSTKKSSTKYWSVKDSTTQASPTETTPKAVSSVQEVGIGSSVPLREVVTRVYN</sequence>
<dbReference type="EMBL" id="JAQQWM010000002">
    <property type="protein sequence ID" value="KAK8078331.1"/>
    <property type="molecule type" value="Genomic_DNA"/>
</dbReference>
<proteinExistence type="predicted"/>
<gene>
    <name evidence="2" type="ORF">PG996_004501</name>
</gene>
<feature type="compositionally biased region" description="Basic and acidic residues" evidence="1">
    <location>
        <begin position="94"/>
        <end position="103"/>
    </location>
</feature>
<feature type="compositionally biased region" description="Polar residues" evidence="1">
    <location>
        <begin position="452"/>
        <end position="472"/>
    </location>
</feature>
<organism evidence="2 3">
    <name type="scientific">Apiospora saccharicola</name>
    <dbReference type="NCBI Taxonomy" id="335842"/>
    <lineage>
        <taxon>Eukaryota</taxon>
        <taxon>Fungi</taxon>
        <taxon>Dikarya</taxon>
        <taxon>Ascomycota</taxon>
        <taxon>Pezizomycotina</taxon>
        <taxon>Sordariomycetes</taxon>
        <taxon>Xylariomycetidae</taxon>
        <taxon>Amphisphaeriales</taxon>
        <taxon>Apiosporaceae</taxon>
        <taxon>Apiospora</taxon>
    </lineage>
</organism>
<protein>
    <submittedName>
        <fullName evidence="2">Uncharacterized protein</fullName>
    </submittedName>
</protein>
<evidence type="ECO:0000313" key="3">
    <source>
        <dbReference type="Proteomes" id="UP001446871"/>
    </source>
</evidence>
<feature type="compositionally biased region" description="Polar residues" evidence="1">
    <location>
        <begin position="411"/>
        <end position="420"/>
    </location>
</feature>
<name>A0ABR1W4A8_9PEZI</name>
<keyword evidence="3" id="KW-1185">Reference proteome</keyword>
<feature type="region of interest" description="Disordered" evidence="1">
    <location>
        <begin position="89"/>
        <end position="109"/>
    </location>
</feature>
<dbReference type="Proteomes" id="UP001446871">
    <property type="component" value="Unassembled WGS sequence"/>
</dbReference>
<comment type="caution">
    <text evidence="2">The sequence shown here is derived from an EMBL/GenBank/DDBJ whole genome shotgun (WGS) entry which is preliminary data.</text>
</comment>
<reference evidence="2 3" key="1">
    <citation type="submission" date="2023-01" db="EMBL/GenBank/DDBJ databases">
        <title>Analysis of 21 Apiospora genomes using comparative genomics revels a genus with tremendous synthesis potential of carbohydrate active enzymes and secondary metabolites.</title>
        <authorList>
            <person name="Sorensen T."/>
        </authorList>
    </citation>
    <scope>NUCLEOTIDE SEQUENCE [LARGE SCALE GENOMIC DNA]</scope>
    <source>
        <strain evidence="2 3">CBS 83171</strain>
    </source>
</reference>
<feature type="compositionally biased region" description="Low complexity" evidence="1">
    <location>
        <begin position="423"/>
        <end position="447"/>
    </location>
</feature>
<evidence type="ECO:0000313" key="2">
    <source>
        <dbReference type="EMBL" id="KAK8078331.1"/>
    </source>
</evidence>